<evidence type="ECO:0000313" key="1">
    <source>
        <dbReference type="EMBL" id="HFK98743.1"/>
    </source>
</evidence>
<organism evidence="1">
    <name type="scientific">Desulfacinum infernum</name>
    <dbReference type="NCBI Taxonomy" id="35837"/>
    <lineage>
        <taxon>Bacteria</taxon>
        <taxon>Pseudomonadati</taxon>
        <taxon>Thermodesulfobacteriota</taxon>
        <taxon>Syntrophobacteria</taxon>
        <taxon>Syntrophobacterales</taxon>
        <taxon>Syntrophobacteraceae</taxon>
        <taxon>Desulfacinum</taxon>
    </lineage>
</organism>
<comment type="caution">
    <text evidence="1">The sequence shown here is derived from an EMBL/GenBank/DDBJ whole genome shotgun (WGS) entry which is preliminary data.</text>
</comment>
<dbReference type="Pfam" id="PF01904">
    <property type="entry name" value="DUF72"/>
    <property type="match status" value="1"/>
</dbReference>
<dbReference type="EMBL" id="DSTK01000041">
    <property type="protein sequence ID" value="HFK98743.1"/>
    <property type="molecule type" value="Genomic_DNA"/>
</dbReference>
<gene>
    <name evidence="1" type="ORF">ENS06_15635</name>
</gene>
<dbReference type="InterPro" id="IPR036520">
    <property type="entry name" value="UPF0759_sf"/>
</dbReference>
<dbReference type="PANTHER" id="PTHR30348">
    <property type="entry name" value="UNCHARACTERIZED PROTEIN YECE"/>
    <property type="match status" value="1"/>
</dbReference>
<protein>
    <submittedName>
        <fullName evidence="1">DUF72 domain-containing protein</fullName>
    </submittedName>
</protein>
<dbReference type="Gene3D" id="3.20.20.410">
    <property type="entry name" value="Protein of unknown function UPF0759"/>
    <property type="match status" value="1"/>
</dbReference>
<dbReference type="SUPFAM" id="SSF117396">
    <property type="entry name" value="TM1631-like"/>
    <property type="match status" value="1"/>
</dbReference>
<proteinExistence type="predicted"/>
<dbReference type="InterPro" id="IPR002763">
    <property type="entry name" value="DUF72"/>
</dbReference>
<dbReference type="AlphaFoldDB" id="A0A832A3H6"/>
<accession>A0A832A3H6</accession>
<dbReference type="PANTHER" id="PTHR30348:SF4">
    <property type="entry name" value="DUF72 DOMAIN-CONTAINING PROTEIN"/>
    <property type="match status" value="1"/>
</dbReference>
<sequence>MHTPYRIGTSGWNYAHWRGRFYPEKLPASKWLAHYASRFDTVECNATFYRLPSEKTFRAWKASTPEGFLWALKASRLITHYRRLQDVREPLEQFLSHARLLGEKLGPVLFQLPPSLHYDEALFEDFASLLQPFGQVAVEVRHRSWIDDRFFQQLRTHSLAFCISDTAGRYPFHEAVTADFVYIRLHGSQKLYASSYSEAEIQRWAEKIVSWNRPTHVYFDNDFEGHAVFNALRLKECLGVGPPADHSDQKKI</sequence>
<name>A0A832A3H6_9BACT</name>
<reference evidence="1" key="1">
    <citation type="journal article" date="2020" name="mSystems">
        <title>Genome- and Community-Level Interaction Insights into Carbon Utilization and Element Cycling Functions of Hydrothermarchaeota in Hydrothermal Sediment.</title>
        <authorList>
            <person name="Zhou Z."/>
            <person name="Liu Y."/>
            <person name="Xu W."/>
            <person name="Pan J."/>
            <person name="Luo Z.H."/>
            <person name="Li M."/>
        </authorList>
    </citation>
    <scope>NUCLEOTIDE SEQUENCE [LARGE SCALE GENOMIC DNA]</scope>
    <source>
        <strain evidence="1">SpSt-456</strain>
    </source>
</reference>